<dbReference type="Pfam" id="PF00149">
    <property type="entry name" value="Metallophos"/>
    <property type="match status" value="1"/>
</dbReference>
<feature type="domain" description="Calcineurin-like phosphoesterase" evidence="6">
    <location>
        <begin position="1"/>
        <end position="195"/>
    </location>
</feature>
<dbReference type="OrthoDB" id="1645838at2"/>
<dbReference type="Gene3D" id="3.60.21.10">
    <property type="match status" value="1"/>
</dbReference>
<evidence type="ECO:0000256" key="3">
    <source>
        <dbReference type="ARBA" id="ARBA00023004"/>
    </source>
</evidence>
<sequence>MKLAMFGDLHYPMTVINRPDVLEARDAFFEHFLTAFLETEADYHISLGDLTNTGEIAEFEYIFQKVRGYGDRLRFLHVLGNHDTYTHPKAKLLSLTGQRRYGLWEEEEALVVVLDTARETRQDWSGFIDAEQLEWLESVMRKPSDKPLLVFAHHPLYGSTARSTEAMMSLDPSLDIRGVLSQWAGTGLYFNGHNHENSVVREGQWHFIQTAAPMDVPAFRIVTVEGGEVRVELHRLESEALTKWARTVGENMPYYEPYPSAEGNGTSEKLAVPAAR</sequence>
<comment type="caution">
    <text evidence="7">The sequence shown here is derived from an EMBL/GenBank/DDBJ whole genome shotgun (WGS) entry which is preliminary data.</text>
</comment>
<proteinExistence type="inferred from homology"/>
<dbReference type="SUPFAM" id="SSF56300">
    <property type="entry name" value="Metallo-dependent phosphatases"/>
    <property type="match status" value="1"/>
</dbReference>
<dbReference type="RefSeq" id="WP_063184464.1">
    <property type="nucleotide sequence ID" value="NZ_LQRA01000069.1"/>
</dbReference>
<evidence type="ECO:0000256" key="1">
    <source>
        <dbReference type="ARBA" id="ARBA00022723"/>
    </source>
</evidence>
<evidence type="ECO:0000313" key="7">
    <source>
        <dbReference type="EMBL" id="KZE76113.1"/>
    </source>
</evidence>
<dbReference type="InterPro" id="IPR042281">
    <property type="entry name" value="GpdQ_beta-strand"/>
</dbReference>
<comment type="similarity">
    <text evidence="4">Belongs to the cyclic nucleotide phosphodiesterase class-III family.</text>
</comment>
<evidence type="ECO:0000259" key="6">
    <source>
        <dbReference type="Pfam" id="PF00149"/>
    </source>
</evidence>
<keyword evidence="3" id="KW-0408">Iron</keyword>
<evidence type="ECO:0000313" key="8">
    <source>
        <dbReference type="Proteomes" id="UP000076563"/>
    </source>
</evidence>
<dbReference type="InterPro" id="IPR029052">
    <property type="entry name" value="Metallo-depent_PP-like"/>
</dbReference>
<dbReference type="Gene3D" id="3.30.750.180">
    <property type="entry name" value="GpdQ, beta-strand dimerisation domain"/>
    <property type="match status" value="1"/>
</dbReference>
<keyword evidence="2" id="KW-0378">Hydrolase</keyword>
<dbReference type="InterPro" id="IPR004843">
    <property type="entry name" value="Calcineurin-like_PHP"/>
</dbReference>
<evidence type="ECO:0000256" key="5">
    <source>
        <dbReference type="SAM" id="MobiDB-lite"/>
    </source>
</evidence>
<evidence type="ECO:0000256" key="4">
    <source>
        <dbReference type="ARBA" id="ARBA00025742"/>
    </source>
</evidence>
<dbReference type="PANTHER" id="PTHR42988">
    <property type="entry name" value="PHOSPHOHYDROLASE"/>
    <property type="match status" value="1"/>
</dbReference>
<keyword evidence="8" id="KW-1185">Reference proteome</keyword>
<dbReference type="PANTHER" id="PTHR42988:SF2">
    <property type="entry name" value="CYCLIC NUCLEOTIDE PHOSPHODIESTERASE CBUA0032-RELATED"/>
    <property type="match status" value="1"/>
</dbReference>
<dbReference type="AlphaFoldDB" id="A0A163WB74"/>
<dbReference type="Proteomes" id="UP000076563">
    <property type="component" value="Unassembled WGS sequence"/>
</dbReference>
<dbReference type="GO" id="GO:0016787">
    <property type="term" value="F:hydrolase activity"/>
    <property type="evidence" value="ECO:0007669"/>
    <property type="project" value="UniProtKB-KW"/>
</dbReference>
<protein>
    <recommendedName>
        <fullName evidence="6">Calcineurin-like phosphoesterase domain-containing protein</fullName>
    </recommendedName>
</protein>
<dbReference type="EMBL" id="LQRA01000069">
    <property type="protein sequence ID" value="KZE76113.1"/>
    <property type="molecule type" value="Genomic_DNA"/>
</dbReference>
<name>A0A163WB74_9BACL</name>
<accession>A0A163WB74</accession>
<evidence type="ECO:0000256" key="2">
    <source>
        <dbReference type="ARBA" id="ARBA00022801"/>
    </source>
</evidence>
<feature type="region of interest" description="Disordered" evidence="5">
    <location>
        <begin position="257"/>
        <end position="276"/>
    </location>
</feature>
<reference evidence="8" key="1">
    <citation type="submission" date="2016-01" db="EMBL/GenBank/DDBJ databases">
        <title>Draft genome of Chromobacterium sp. F49.</title>
        <authorList>
            <person name="Hong K.W."/>
        </authorList>
    </citation>
    <scope>NUCLEOTIDE SEQUENCE [LARGE SCALE GENOMIC DNA]</scope>
    <source>
        <strain evidence="8">M63</strain>
    </source>
</reference>
<dbReference type="InterPro" id="IPR050884">
    <property type="entry name" value="CNP_phosphodiesterase-III"/>
</dbReference>
<dbReference type="GO" id="GO:0046872">
    <property type="term" value="F:metal ion binding"/>
    <property type="evidence" value="ECO:0007669"/>
    <property type="project" value="UniProtKB-KW"/>
</dbReference>
<gene>
    <name evidence="7" type="ORF">AV654_24695</name>
</gene>
<organism evidence="7 8">
    <name type="scientific">Paenibacillus elgii</name>
    <dbReference type="NCBI Taxonomy" id="189691"/>
    <lineage>
        <taxon>Bacteria</taxon>
        <taxon>Bacillati</taxon>
        <taxon>Bacillota</taxon>
        <taxon>Bacilli</taxon>
        <taxon>Bacillales</taxon>
        <taxon>Paenibacillaceae</taxon>
        <taxon>Paenibacillus</taxon>
    </lineage>
</organism>
<keyword evidence="1" id="KW-0479">Metal-binding</keyword>